<keyword evidence="2" id="KW-1185">Reference proteome</keyword>
<protein>
    <submittedName>
        <fullName evidence="1">Uncharacterized protein</fullName>
    </submittedName>
</protein>
<dbReference type="Proteomes" id="UP001055879">
    <property type="component" value="Linkage Group LG03"/>
</dbReference>
<dbReference type="EMBL" id="CM042049">
    <property type="protein sequence ID" value="KAI3746131.1"/>
    <property type="molecule type" value="Genomic_DNA"/>
</dbReference>
<comment type="caution">
    <text evidence="1">The sequence shown here is derived from an EMBL/GenBank/DDBJ whole genome shotgun (WGS) entry which is preliminary data.</text>
</comment>
<sequence length="135" mass="15908">MSRHGTVGIDFDFINDVDFIIFLAGRIYSVDDGGFYRLKLGASFWRITMMKMMSHCLRNQLKCAMHFIFLLVCSLRESERKFKKFEIIKVIIEGFGVFLLRIFLKLRVLLPVKLRFIVYRYRGQGRITDKGKGKL</sequence>
<evidence type="ECO:0000313" key="2">
    <source>
        <dbReference type="Proteomes" id="UP001055879"/>
    </source>
</evidence>
<proteinExistence type="predicted"/>
<reference evidence="1 2" key="2">
    <citation type="journal article" date="2022" name="Mol. Ecol. Resour.">
        <title>The genomes of chicory, endive, great burdock and yacon provide insights into Asteraceae paleo-polyploidization history and plant inulin production.</title>
        <authorList>
            <person name="Fan W."/>
            <person name="Wang S."/>
            <person name="Wang H."/>
            <person name="Wang A."/>
            <person name="Jiang F."/>
            <person name="Liu H."/>
            <person name="Zhao H."/>
            <person name="Xu D."/>
            <person name="Zhang Y."/>
        </authorList>
    </citation>
    <scope>NUCLEOTIDE SEQUENCE [LARGE SCALE GENOMIC DNA]</scope>
    <source>
        <strain evidence="2">cv. Niubang</strain>
    </source>
</reference>
<organism evidence="1 2">
    <name type="scientific">Arctium lappa</name>
    <name type="common">Greater burdock</name>
    <name type="synonym">Lappa major</name>
    <dbReference type="NCBI Taxonomy" id="4217"/>
    <lineage>
        <taxon>Eukaryota</taxon>
        <taxon>Viridiplantae</taxon>
        <taxon>Streptophyta</taxon>
        <taxon>Embryophyta</taxon>
        <taxon>Tracheophyta</taxon>
        <taxon>Spermatophyta</taxon>
        <taxon>Magnoliopsida</taxon>
        <taxon>eudicotyledons</taxon>
        <taxon>Gunneridae</taxon>
        <taxon>Pentapetalae</taxon>
        <taxon>asterids</taxon>
        <taxon>campanulids</taxon>
        <taxon>Asterales</taxon>
        <taxon>Asteraceae</taxon>
        <taxon>Carduoideae</taxon>
        <taxon>Cardueae</taxon>
        <taxon>Arctiinae</taxon>
        <taxon>Arctium</taxon>
    </lineage>
</organism>
<accession>A0ACB9DI21</accession>
<reference evidence="2" key="1">
    <citation type="journal article" date="2022" name="Mol. Ecol. Resour.">
        <title>The genomes of chicory, endive, great burdock and yacon provide insights into Asteraceae palaeo-polyploidization history and plant inulin production.</title>
        <authorList>
            <person name="Fan W."/>
            <person name="Wang S."/>
            <person name="Wang H."/>
            <person name="Wang A."/>
            <person name="Jiang F."/>
            <person name="Liu H."/>
            <person name="Zhao H."/>
            <person name="Xu D."/>
            <person name="Zhang Y."/>
        </authorList>
    </citation>
    <scope>NUCLEOTIDE SEQUENCE [LARGE SCALE GENOMIC DNA]</scope>
    <source>
        <strain evidence="2">cv. Niubang</strain>
    </source>
</reference>
<name>A0ACB9DI21_ARCLA</name>
<evidence type="ECO:0000313" key="1">
    <source>
        <dbReference type="EMBL" id="KAI3746131.1"/>
    </source>
</evidence>
<gene>
    <name evidence="1" type="ORF">L6452_08553</name>
</gene>